<dbReference type="Gene3D" id="1.10.260.40">
    <property type="entry name" value="lambda repressor-like DNA-binding domains"/>
    <property type="match status" value="1"/>
</dbReference>
<dbReference type="SUPFAM" id="SSF47413">
    <property type="entry name" value="lambda repressor-like DNA-binding domains"/>
    <property type="match status" value="1"/>
</dbReference>
<protein>
    <submittedName>
        <fullName evidence="1">Epoxidase</fullName>
    </submittedName>
</protein>
<dbReference type="InterPro" id="IPR010982">
    <property type="entry name" value="Lambda_DNA-bd_dom_sf"/>
</dbReference>
<sequence>MVKNSFELAVIAHEWANKAKESIAMILEDFMTKNHISFQTLCKIMPIDEDILEDIMSGKSDMITMNELSAIIIALDLAVEVMPASVSPLHLGSGTSEENLLTEARQIENEKQEKEENNNESFGCGIIISDNPRLKEALEIFVNMFDTNPEAIDSFMKLFSKN</sequence>
<organism evidence="1">
    <name type="scientific">Myoviridae sp. ctNQV2</name>
    <dbReference type="NCBI Taxonomy" id="2827683"/>
    <lineage>
        <taxon>Viruses</taxon>
        <taxon>Duplodnaviria</taxon>
        <taxon>Heunggongvirae</taxon>
        <taxon>Uroviricota</taxon>
        <taxon>Caudoviricetes</taxon>
    </lineage>
</organism>
<accession>A0A8S5RZJ8</accession>
<dbReference type="GO" id="GO:0003677">
    <property type="term" value="F:DNA binding"/>
    <property type="evidence" value="ECO:0007669"/>
    <property type="project" value="InterPro"/>
</dbReference>
<dbReference type="EMBL" id="BK032510">
    <property type="protein sequence ID" value="DAF44105.1"/>
    <property type="molecule type" value="Genomic_DNA"/>
</dbReference>
<name>A0A8S5RZJ8_9CAUD</name>
<evidence type="ECO:0000313" key="1">
    <source>
        <dbReference type="EMBL" id="DAF44105.1"/>
    </source>
</evidence>
<proteinExistence type="predicted"/>
<reference evidence="1" key="1">
    <citation type="journal article" date="2021" name="Proc. Natl. Acad. Sci. U.S.A.">
        <title>A Catalog of Tens of Thousands of Viruses from Human Metagenomes Reveals Hidden Associations with Chronic Diseases.</title>
        <authorList>
            <person name="Tisza M.J."/>
            <person name="Buck C.B."/>
        </authorList>
    </citation>
    <scope>NUCLEOTIDE SEQUENCE</scope>
    <source>
        <strain evidence="1">CtNQV2</strain>
    </source>
</reference>